<dbReference type="SUPFAM" id="SSF103032">
    <property type="entry name" value="Hypothetical protein YwqG"/>
    <property type="match status" value="1"/>
</dbReference>
<dbReference type="InterPro" id="IPR015315">
    <property type="entry name" value="DUF1963"/>
</dbReference>
<proteinExistence type="predicted"/>
<gene>
    <name evidence="1" type="ORF">A9Y76_17850</name>
</gene>
<dbReference type="Pfam" id="PF09234">
    <property type="entry name" value="DUF1963"/>
    <property type="match status" value="1"/>
</dbReference>
<keyword evidence="2" id="KW-1185">Reference proteome</keyword>
<dbReference type="EMBL" id="CP016022">
    <property type="protein sequence ID" value="ANJ74200.1"/>
    <property type="molecule type" value="Genomic_DNA"/>
</dbReference>
<reference evidence="2" key="1">
    <citation type="submission" date="2016-06" db="EMBL/GenBank/DDBJ databases">
        <authorList>
            <person name="Xu Y."/>
            <person name="Nagy A."/>
            <person name="Yan X."/>
            <person name="Kim S.W."/>
            <person name="Haley B."/>
            <person name="Liu N.T."/>
            <person name="Nou X."/>
        </authorList>
    </citation>
    <scope>NUCLEOTIDE SEQUENCE [LARGE SCALE GENOMIC DNA]</scope>
    <source>
        <strain evidence="2">ATCC 49129</strain>
    </source>
</reference>
<evidence type="ECO:0000313" key="1">
    <source>
        <dbReference type="EMBL" id="ANJ74200.1"/>
    </source>
</evidence>
<dbReference type="Gene3D" id="2.30.320.10">
    <property type="entry name" value="YwqG-like"/>
    <property type="match status" value="1"/>
</dbReference>
<dbReference type="OrthoDB" id="5351532at2"/>
<dbReference type="STRING" id="190721.ACS15_3763"/>
<dbReference type="AlphaFoldDB" id="A0A192A167"/>
<organism evidence="1 2">
    <name type="scientific">Ralstonia insidiosa</name>
    <dbReference type="NCBI Taxonomy" id="190721"/>
    <lineage>
        <taxon>Bacteria</taxon>
        <taxon>Pseudomonadati</taxon>
        <taxon>Pseudomonadota</taxon>
        <taxon>Betaproteobacteria</taxon>
        <taxon>Burkholderiales</taxon>
        <taxon>Burkholderiaceae</taxon>
        <taxon>Ralstonia</taxon>
    </lineage>
</organism>
<sequence>MVTLLLNAPAPDEHAAQTRFGGRPLVPADAPFTWPCCAACEQPMQFQGQIGVEATAEHPAGLLLVFMCQNDPGCCDEWDPNEGGNLAVFVPAGALTLAEPPAEGLTLRETTNGARTETQDAEDYEAARRQWCERTGQPGCQVIGQLHGAPSWLQADETPGCPACGAPMHLTAQLEEGPDAHTAMNFGGGCAYLFQCAKHAGQVKFLWQC</sequence>
<protein>
    <submittedName>
        <fullName evidence="1">Uncharacterized protein</fullName>
    </submittedName>
</protein>
<dbReference type="GeneID" id="61527891"/>
<dbReference type="RefSeq" id="WP_064805938.1">
    <property type="nucleotide sequence ID" value="NZ_CP016022.1"/>
</dbReference>
<accession>A0A192A167</accession>
<evidence type="ECO:0000313" key="2">
    <source>
        <dbReference type="Proteomes" id="UP000078572"/>
    </source>
</evidence>
<name>A0A192A167_9RALS</name>
<dbReference type="Proteomes" id="UP000078572">
    <property type="component" value="Chromosome 1"/>
</dbReference>
<dbReference type="InterPro" id="IPR035948">
    <property type="entry name" value="YwqG-like_sf"/>
</dbReference>